<evidence type="ECO:0000259" key="2">
    <source>
        <dbReference type="PROSITE" id="PS51222"/>
    </source>
</evidence>
<dbReference type="InterPro" id="IPR013989">
    <property type="entry name" value="Dev_and_cell_death_domain"/>
</dbReference>
<feature type="compositionally biased region" description="Low complexity" evidence="1">
    <location>
        <begin position="47"/>
        <end position="66"/>
    </location>
</feature>
<reference evidence="3" key="1">
    <citation type="submission" date="2023-07" db="EMBL/GenBank/DDBJ databases">
        <title>A chromosome-level genome assembly of Lolium multiflorum.</title>
        <authorList>
            <person name="Chen Y."/>
            <person name="Copetti D."/>
            <person name="Kolliker R."/>
            <person name="Studer B."/>
        </authorList>
    </citation>
    <scope>NUCLEOTIDE SEQUENCE</scope>
    <source>
        <strain evidence="3">02402/16</strain>
        <tissue evidence="3">Leaf</tissue>
    </source>
</reference>
<dbReference type="EMBL" id="JAUUTY010000564">
    <property type="protein sequence ID" value="KAK1600796.1"/>
    <property type="molecule type" value="Genomic_DNA"/>
</dbReference>
<comment type="caution">
    <text evidence="3">The sequence shown here is derived from an EMBL/GenBank/DDBJ whole genome shotgun (WGS) entry which is preliminary data.</text>
</comment>
<gene>
    <name evidence="3" type="ORF">QYE76_017729</name>
</gene>
<protein>
    <recommendedName>
        <fullName evidence="2">DCD domain-containing protein</fullName>
    </recommendedName>
</protein>
<feature type="compositionally biased region" description="Low complexity" evidence="1">
    <location>
        <begin position="7"/>
        <end position="35"/>
    </location>
</feature>
<dbReference type="Proteomes" id="UP001231189">
    <property type="component" value="Unassembled WGS sequence"/>
</dbReference>
<accession>A0AAD8QDT0</accession>
<evidence type="ECO:0000256" key="1">
    <source>
        <dbReference type="SAM" id="MobiDB-lite"/>
    </source>
</evidence>
<feature type="compositionally biased region" description="Basic and acidic residues" evidence="1">
    <location>
        <begin position="607"/>
        <end position="618"/>
    </location>
</feature>
<dbReference type="AlphaFoldDB" id="A0AAD8QDT0"/>
<feature type="compositionally biased region" description="Basic and acidic residues" evidence="1">
    <location>
        <begin position="140"/>
        <end position="173"/>
    </location>
</feature>
<name>A0AAD8QDT0_LOLMU</name>
<feature type="region of interest" description="Disordered" evidence="1">
    <location>
        <begin position="1"/>
        <end position="177"/>
    </location>
</feature>
<dbReference type="SMART" id="SM00767">
    <property type="entry name" value="DCD"/>
    <property type="match status" value="1"/>
</dbReference>
<feature type="domain" description="DCD" evidence="2">
    <location>
        <begin position="177"/>
        <end position="304"/>
    </location>
</feature>
<sequence>MVKSPNSTPKAKAKAASAGGVATPSQASASSPASAKISKFRKRKAKVAATAAVAASAGDGPASASVQKPPTASPVASSKPTTAAEGSSAAQALAPKADTAEASAAKQELKPDDAAAATSNGVAGASGGDGRKRAKRERKKERPIAWKGKGKEEEAQGQGKKDDRKEDRSKKEVGSGSKGAGLIFMCNAQTKPECFRNRLFGMPMGKKEMVEKVRPGTKLFLYDFDLRLLYGVYNATSKGGVNLVRDAFNGKFPAQVKFKTDKDCLPLPESSFKHAIKENYSASRKFDPELNSTQVRRLMALFKPINVPQSAPEERHRYEERRNLHQHEDRRHALPVEERRQQVVAQVPPPEDSYRAPRLAPFPTESGHGQFLTNVQGDHIYYQQALPAPESRHIALAPESRHVPSIPEPRHVPLAYYHHLAPSSDDSYYRSRVDPVHERIAARSPPRDYMAQPGELSARADRLEELYRAGNIAVRGARLEDPYRSGEISVRGARLEDPYRPREIDARVARLDDPYRPRVVDARGARVEDPYRPGDVDARGARVEDLYRPGEIASRGVRVEDHYRPGEIITRDARVEELYHPGGVAARGSYGELYRSDRLATHAVDPPRHPYETSDHAYAENSQQPFSTTRANGPGVPVSSLYSFAGAPVYR</sequence>
<organism evidence="3 4">
    <name type="scientific">Lolium multiflorum</name>
    <name type="common">Italian ryegrass</name>
    <name type="synonym">Lolium perenne subsp. multiflorum</name>
    <dbReference type="NCBI Taxonomy" id="4521"/>
    <lineage>
        <taxon>Eukaryota</taxon>
        <taxon>Viridiplantae</taxon>
        <taxon>Streptophyta</taxon>
        <taxon>Embryophyta</taxon>
        <taxon>Tracheophyta</taxon>
        <taxon>Spermatophyta</taxon>
        <taxon>Magnoliopsida</taxon>
        <taxon>Liliopsida</taxon>
        <taxon>Poales</taxon>
        <taxon>Poaceae</taxon>
        <taxon>BOP clade</taxon>
        <taxon>Pooideae</taxon>
        <taxon>Poodae</taxon>
        <taxon>Poeae</taxon>
        <taxon>Poeae Chloroplast Group 2 (Poeae type)</taxon>
        <taxon>Loliodinae</taxon>
        <taxon>Loliinae</taxon>
        <taxon>Lolium</taxon>
    </lineage>
</organism>
<feature type="compositionally biased region" description="Polar residues" evidence="1">
    <location>
        <begin position="68"/>
        <end position="81"/>
    </location>
</feature>
<evidence type="ECO:0000313" key="3">
    <source>
        <dbReference type="EMBL" id="KAK1600796.1"/>
    </source>
</evidence>
<dbReference type="PROSITE" id="PS51222">
    <property type="entry name" value="DCD"/>
    <property type="match status" value="1"/>
</dbReference>
<dbReference type="Pfam" id="PF10539">
    <property type="entry name" value="Dev_Cell_Death"/>
    <property type="match status" value="1"/>
</dbReference>
<feature type="compositionally biased region" description="Low complexity" evidence="1">
    <location>
        <begin position="83"/>
        <end position="94"/>
    </location>
</feature>
<feature type="region of interest" description="Disordered" evidence="1">
    <location>
        <begin position="607"/>
        <end position="633"/>
    </location>
</feature>
<feature type="compositionally biased region" description="Low complexity" evidence="1">
    <location>
        <begin position="114"/>
        <end position="123"/>
    </location>
</feature>
<proteinExistence type="predicted"/>
<keyword evidence="4" id="KW-1185">Reference proteome</keyword>
<dbReference type="PANTHER" id="PTHR46444:SF4">
    <property type="entry name" value="OS06G0227200 PROTEIN"/>
    <property type="match status" value="1"/>
</dbReference>
<evidence type="ECO:0000313" key="4">
    <source>
        <dbReference type="Proteomes" id="UP001231189"/>
    </source>
</evidence>
<dbReference type="PANTHER" id="PTHR46444">
    <property type="entry name" value="DCD (DEVELOPMENT AND CELL DEATH) DOMAIN PROTEIN-RELATED"/>
    <property type="match status" value="1"/>
</dbReference>
<feature type="compositionally biased region" description="Polar residues" evidence="1">
    <location>
        <begin position="620"/>
        <end position="631"/>
    </location>
</feature>